<dbReference type="Proteomes" id="UP000198925">
    <property type="component" value="Unassembled WGS sequence"/>
</dbReference>
<sequence>MGYHTFLWLALTLALAAPAAAEPASVLDVAAVPHLGAEGRADYGRFLQQGTPRVFALSPTGAWGWAAAQPDLPTTEARAVALCAQWVGQAGADGGCQVYARDLAVVWPGQEGAPPVAPARPVQGGPGWSLVPDGRFLWKGPETARGAYVWAHGRAAGGQDSRGSQPQPHVRLFNNAGWDVLRFDRDPALDETETAAAWLHGALRVLRAKGYQRVVVGGQSRGAWNALQALDEPGLVDGVVAVAPAAHGPRGSPAWGWAVAELREVLERARNPAARVAVATFESDEYDPDPEARARLFRAFGQRVKELLFLDRPTGLAGHGGGSDPAFTDRYAPCLLDFIEGRPGQCG</sequence>
<feature type="signal peptide" evidence="1">
    <location>
        <begin position="1"/>
        <end position="19"/>
    </location>
</feature>
<keyword evidence="1" id="KW-0732">Signal</keyword>
<dbReference type="Gene3D" id="3.40.50.1820">
    <property type="entry name" value="alpha/beta hydrolase"/>
    <property type="match status" value="1"/>
</dbReference>
<evidence type="ECO:0000313" key="3">
    <source>
        <dbReference type="Proteomes" id="UP000198925"/>
    </source>
</evidence>
<feature type="chain" id="PRO_5011437788" description="Alpha/beta hydrolase family protein" evidence="1">
    <location>
        <begin position="20"/>
        <end position="347"/>
    </location>
</feature>
<protein>
    <recommendedName>
        <fullName evidence="4">Alpha/beta hydrolase family protein</fullName>
    </recommendedName>
</protein>
<dbReference type="EMBL" id="FMZX01000016">
    <property type="protein sequence ID" value="SDD99192.1"/>
    <property type="molecule type" value="Genomic_DNA"/>
</dbReference>
<dbReference type="STRING" id="938405.SAMN02927895_01282"/>
<proteinExistence type="predicted"/>
<dbReference type="InterPro" id="IPR029058">
    <property type="entry name" value="AB_hydrolase_fold"/>
</dbReference>
<name>A0A1G6Z9P2_9PROT</name>
<keyword evidence="3" id="KW-1185">Reference proteome</keyword>
<evidence type="ECO:0008006" key="4">
    <source>
        <dbReference type="Google" id="ProtNLM"/>
    </source>
</evidence>
<gene>
    <name evidence="2" type="ORF">SAMN04487779_101614</name>
</gene>
<organism evidence="2 3">
    <name type="scientific">Belnapia rosea</name>
    <dbReference type="NCBI Taxonomy" id="938405"/>
    <lineage>
        <taxon>Bacteria</taxon>
        <taxon>Pseudomonadati</taxon>
        <taxon>Pseudomonadota</taxon>
        <taxon>Alphaproteobacteria</taxon>
        <taxon>Acetobacterales</taxon>
        <taxon>Roseomonadaceae</taxon>
        <taxon>Belnapia</taxon>
    </lineage>
</organism>
<evidence type="ECO:0000256" key="1">
    <source>
        <dbReference type="SAM" id="SignalP"/>
    </source>
</evidence>
<reference evidence="2 3" key="1">
    <citation type="submission" date="2016-10" db="EMBL/GenBank/DDBJ databases">
        <authorList>
            <person name="de Groot N.N."/>
        </authorList>
    </citation>
    <scope>NUCLEOTIDE SEQUENCE [LARGE SCALE GENOMIC DNA]</scope>
    <source>
        <strain evidence="2 3">CPCC 100156</strain>
    </source>
</reference>
<evidence type="ECO:0000313" key="2">
    <source>
        <dbReference type="EMBL" id="SDD99192.1"/>
    </source>
</evidence>
<accession>A0A1G6Z9P2</accession>
<dbReference type="AlphaFoldDB" id="A0A1G6Z9P2"/>
<dbReference type="SUPFAM" id="SSF53474">
    <property type="entry name" value="alpha/beta-Hydrolases"/>
    <property type="match status" value="1"/>
</dbReference>